<keyword evidence="3" id="KW-1185">Reference proteome</keyword>
<feature type="compositionally biased region" description="Basic and acidic residues" evidence="1">
    <location>
        <begin position="91"/>
        <end position="101"/>
    </location>
</feature>
<protein>
    <submittedName>
        <fullName evidence="2">Uncharacterized protein</fullName>
    </submittedName>
</protein>
<dbReference type="EnsemblPlants" id="OB01G21150.1">
    <property type="protein sequence ID" value="OB01G21150.1"/>
    <property type="gene ID" value="OB01G21150"/>
</dbReference>
<evidence type="ECO:0000256" key="1">
    <source>
        <dbReference type="SAM" id="MobiDB-lite"/>
    </source>
</evidence>
<dbReference type="Gramene" id="OB01G21150.1">
    <property type="protein sequence ID" value="OB01G21150.1"/>
    <property type="gene ID" value="OB01G21150"/>
</dbReference>
<proteinExistence type="predicted"/>
<reference evidence="2" key="2">
    <citation type="submission" date="2013-04" db="UniProtKB">
        <authorList>
            <consortium name="EnsemblPlants"/>
        </authorList>
    </citation>
    <scope>IDENTIFICATION</scope>
</reference>
<evidence type="ECO:0000313" key="2">
    <source>
        <dbReference type="EnsemblPlants" id="OB01G21150.1"/>
    </source>
</evidence>
<name>J3KYQ9_ORYBR</name>
<reference evidence="2" key="1">
    <citation type="journal article" date="2013" name="Nat. Commun.">
        <title>Whole-genome sequencing of Oryza brachyantha reveals mechanisms underlying Oryza genome evolution.</title>
        <authorList>
            <person name="Chen J."/>
            <person name="Huang Q."/>
            <person name="Gao D."/>
            <person name="Wang J."/>
            <person name="Lang Y."/>
            <person name="Liu T."/>
            <person name="Li B."/>
            <person name="Bai Z."/>
            <person name="Luis Goicoechea J."/>
            <person name="Liang C."/>
            <person name="Chen C."/>
            <person name="Zhang W."/>
            <person name="Sun S."/>
            <person name="Liao Y."/>
            <person name="Zhang X."/>
            <person name="Yang L."/>
            <person name="Song C."/>
            <person name="Wang M."/>
            <person name="Shi J."/>
            <person name="Liu G."/>
            <person name="Liu J."/>
            <person name="Zhou H."/>
            <person name="Zhou W."/>
            <person name="Yu Q."/>
            <person name="An N."/>
            <person name="Chen Y."/>
            <person name="Cai Q."/>
            <person name="Wang B."/>
            <person name="Liu B."/>
            <person name="Min J."/>
            <person name="Huang Y."/>
            <person name="Wu H."/>
            <person name="Li Z."/>
            <person name="Zhang Y."/>
            <person name="Yin Y."/>
            <person name="Song W."/>
            <person name="Jiang J."/>
            <person name="Jackson S.A."/>
            <person name="Wing R.A."/>
            <person name="Wang J."/>
            <person name="Chen M."/>
        </authorList>
    </citation>
    <scope>NUCLEOTIDE SEQUENCE [LARGE SCALE GENOMIC DNA]</scope>
    <source>
        <strain evidence="2">cv. IRGC 101232</strain>
    </source>
</reference>
<accession>J3KYQ9</accession>
<sequence length="122" mass="12586">YLEPLVGGAPIAGGEDDGVEGVALAVEELDVAAVDSLEAGRQDADLAGLDLGEGADVVDGVRRGGHFHGEGANGRPPEAVTGGVAEDDSAQEQHHLVERPQRQVPHQRHPGAPDLPAHHVHL</sequence>
<evidence type="ECO:0000313" key="3">
    <source>
        <dbReference type="Proteomes" id="UP000006038"/>
    </source>
</evidence>
<dbReference type="HOGENOM" id="CLU_2270695_0_0_1"/>
<dbReference type="eggNOG" id="ENOG502R7AR">
    <property type="taxonomic scope" value="Eukaryota"/>
</dbReference>
<dbReference type="AlphaFoldDB" id="J3KYQ9"/>
<feature type="region of interest" description="Disordered" evidence="1">
    <location>
        <begin position="60"/>
        <end position="122"/>
    </location>
</feature>
<organism evidence="2">
    <name type="scientific">Oryza brachyantha</name>
    <name type="common">malo sina</name>
    <dbReference type="NCBI Taxonomy" id="4533"/>
    <lineage>
        <taxon>Eukaryota</taxon>
        <taxon>Viridiplantae</taxon>
        <taxon>Streptophyta</taxon>
        <taxon>Embryophyta</taxon>
        <taxon>Tracheophyta</taxon>
        <taxon>Spermatophyta</taxon>
        <taxon>Magnoliopsida</taxon>
        <taxon>Liliopsida</taxon>
        <taxon>Poales</taxon>
        <taxon>Poaceae</taxon>
        <taxon>BOP clade</taxon>
        <taxon>Oryzoideae</taxon>
        <taxon>Oryzeae</taxon>
        <taxon>Oryzinae</taxon>
        <taxon>Oryza</taxon>
    </lineage>
</organism>
<dbReference type="Proteomes" id="UP000006038">
    <property type="component" value="Chromosome 1"/>
</dbReference>